<gene>
    <name evidence="1" type="ORF">KS419_08140</name>
</gene>
<evidence type="ECO:0000313" key="2">
    <source>
        <dbReference type="Proteomes" id="UP000784880"/>
    </source>
</evidence>
<organism evidence="1 2">
    <name type="scientific">Evansella tamaricis</name>
    <dbReference type="NCBI Taxonomy" id="2069301"/>
    <lineage>
        <taxon>Bacteria</taxon>
        <taxon>Bacillati</taxon>
        <taxon>Bacillota</taxon>
        <taxon>Bacilli</taxon>
        <taxon>Bacillales</taxon>
        <taxon>Bacillaceae</taxon>
        <taxon>Evansella</taxon>
    </lineage>
</organism>
<dbReference type="Pfam" id="PF08713">
    <property type="entry name" value="DNA_alkylation"/>
    <property type="match status" value="1"/>
</dbReference>
<dbReference type="RefSeq" id="WP_217065724.1">
    <property type="nucleotide sequence ID" value="NZ_JAHQCS010000080.1"/>
</dbReference>
<proteinExistence type="predicted"/>
<dbReference type="Proteomes" id="UP000784880">
    <property type="component" value="Unassembled WGS sequence"/>
</dbReference>
<name>A0ABS6JDF4_9BACI</name>
<sequence>MAEALKNMYNRAFFEEFSATVKSAYHEFDKEKFLGQIFNKQWGEMELKQRMRHITTVLGDHLPPYEGAIEILVEIAPNCSGFPYLFFPDYVEVFGLEHWDTSVMALEEFTKYSSAEFAVRPFIIKDQEKMMGQMKQWSEHENHHVRRLASEGCRPRLPWGMVLRPLKQDPTSIFPILEQLKQDPSEYVRKSVSNNLNDISKDHPEKVKQITRDWMGVHPHTDWIVKHACRTLLKAGDVETLELFGYTAPTNVSVNDLTLSTDQITLGERLLFSFVLKNESQESKKLRVEYAVDYRKANGKLSRKIFQLSSKSYPAGAYTINRHQDFKNLTTRKHYDGIHGLSILVNGEELARTEFYLKIS</sequence>
<keyword evidence="2" id="KW-1185">Reference proteome</keyword>
<protein>
    <submittedName>
        <fullName evidence="1">DNA alkylation repair protein</fullName>
    </submittedName>
</protein>
<comment type="caution">
    <text evidence="1">The sequence shown here is derived from an EMBL/GenBank/DDBJ whole genome shotgun (WGS) entry which is preliminary data.</text>
</comment>
<accession>A0ABS6JDF4</accession>
<dbReference type="InterPro" id="IPR014825">
    <property type="entry name" value="DNA_alkylation"/>
</dbReference>
<reference evidence="1 2" key="1">
    <citation type="submission" date="2021-06" db="EMBL/GenBank/DDBJ databases">
        <title>Bacillus sp. RD4P76, an endophyte from a halophyte.</title>
        <authorList>
            <person name="Sun J.-Q."/>
        </authorList>
    </citation>
    <scope>NUCLEOTIDE SEQUENCE [LARGE SCALE GENOMIC DNA]</scope>
    <source>
        <strain evidence="1 2">CGMCC 1.15917</strain>
    </source>
</reference>
<evidence type="ECO:0000313" key="1">
    <source>
        <dbReference type="EMBL" id="MBU9711703.1"/>
    </source>
</evidence>
<dbReference type="EMBL" id="JAHQCS010000080">
    <property type="protein sequence ID" value="MBU9711703.1"/>
    <property type="molecule type" value="Genomic_DNA"/>
</dbReference>